<evidence type="ECO:0000313" key="2">
    <source>
        <dbReference type="Proteomes" id="UP000297910"/>
    </source>
</evidence>
<organism evidence="1 2">
    <name type="scientific">Botrytis paeoniae</name>
    <dbReference type="NCBI Taxonomy" id="278948"/>
    <lineage>
        <taxon>Eukaryota</taxon>
        <taxon>Fungi</taxon>
        <taxon>Dikarya</taxon>
        <taxon>Ascomycota</taxon>
        <taxon>Pezizomycotina</taxon>
        <taxon>Leotiomycetes</taxon>
        <taxon>Helotiales</taxon>
        <taxon>Sclerotiniaceae</taxon>
        <taxon>Botrytis</taxon>
    </lineage>
</organism>
<accession>A0A4Z1FPI1</accession>
<dbReference type="Proteomes" id="UP000297910">
    <property type="component" value="Unassembled WGS sequence"/>
</dbReference>
<sequence>MDMGTSSMDMGGVTATATGTVAAANTAAAMDMGGGCQISMLWNWYTIDSCTSSSLLPVIPVDRLQNYKPSSVSELLTTM</sequence>
<evidence type="ECO:0000313" key="1">
    <source>
        <dbReference type="EMBL" id="TGO25290.1"/>
    </source>
</evidence>
<dbReference type="AlphaFoldDB" id="A0A4Z1FPI1"/>
<dbReference type="EMBL" id="PQXI01000083">
    <property type="protein sequence ID" value="TGO25290.1"/>
    <property type="molecule type" value="Genomic_DNA"/>
</dbReference>
<reference evidence="1 2" key="1">
    <citation type="submission" date="2017-12" db="EMBL/GenBank/DDBJ databases">
        <title>Comparative genomics of Botrytis spp.</title>
        <authorList>
            <person name="Valero-Jimenez C.A."/>
            <person name="Tapia P."/>
            <person name="Veloso J."/>
            <person name="Silva-Moreno E."/>
            <person name="Staats M."/>
            <person name="Valdes J.H."/>
            <person name="Van Kan J.A.L."/>
        </authorList>
    </citation>
    <scope>NUCLEOTIDE SEQUENCE [LARGE SCALE GENOMIC DNA]</scope>
    <source>
        <strain evidence="1 2">Bp0003</strain>
    </source>
</reference>
<proteinExistence type="predicted"/>
<name>A0A4Z1FPI1_9HELO</name>
<keyword evidence="2" id="KW-1185">Reference proteome</keyword>
<gene>
    <name evidence="1" type="ORF">BPAE_0083g00230</name>
</gene>
<protein>
    <submittedName>
        <fullName evidence="1">Uncharacterized protein</fullName>
    </submittedName>
</protein>
<comment type="caution">
    <text evidence="1">The sequence shown here is derived from an EMBL/GenBank/DDBJ whole genome shotgun (WGS) entry which is preliminary data.</text>
</comment>